<organism evidence="1 2">
    <name type="scientific">Mya arenaria</name>
    <name type="common">Soft-shell clam</name>
    <dbReference type="NCBI Taxonomy" id="6604"/>
    <lineage>
        <taxon>Eukaryota</taxon>
        <taxon>Metazoa</taxon>
        <taxon>Spiralia</taxon>
        <taxon>Lophotrochozoa</taxon>
        <taxon>Mollusca</taxon>
        <taxon>Bivalvia</taxon>
        <taxon>Autobranchia</taxon>
        <taxon>Heteroconchia</taxon>
        <taxon>Euheterodonta</taxon>
        <taxon>Imparidentia</taxon>
        <taxon>Neoheterodontei</taxon>
        <taxon>Myida</taxon>
        <taxon>Myoidea</taxon>
        <taxon>Myidae</taxon>
        <taxon>Mya</taxon>
    </lineage>
</organism>
<evidence type="ECO:0000313" key="1">
    <source>
        <dbReference type="EMBL" id="WAQ97265.1"/>
    </source>
</evidence>
<keyword evidence="2" id="KW-1185">Reference proteome</keyword>
<gene>
    <name evidence="1" type="ORF">MAR_029955</name>
</gene>
<protein>
    <submittedName>
        <fullName evidence="1">Uncharacterized protein</fullName>
    </submittedName>
</protein>
<dbReference type="EMBL" id="CP111013">
    <property type="protein sequence ID" value="WAQ97265.1"/>
    <property type="molecule type" value="Genomic_DNA"/>
</dbReference>
<evidence type="ECO:0000313" key="2">
    <source>
        <dbReference type="Proteomes" id="UP001164746"/>
    </source>
</evidence>
<name>A0ABY7DQN2_MYAAR</name>
<accession>A0ABY7DQN2</accession>
<reference evidence="1" key="1">
    <citation type="submission" date="2022-11" db="EMBL/GenBank/DDBJ databases">
        <title>Centuries of genome instability and evolution in soft-shell clam transmissible cancer (bioRxiv).</title>
        <authorList>
            <person name="Hart S.F.M."/>
            <person name="Yonemitsu M.A."/>
            <person name="Giersch R.M."/>
            <person name="Beal B.F."/>
            <person name="Arriagada G."/>
            <person name="Davis B.W."/>
            <person name="Ostrander E.A."/>
            <person name="Goff S.P."/>
            <person name="Metzger M.J."/>
        </authorList>
    </citation>
    <scope>NUCLEOTIDE SEQUENCE</scope>
    <source>
        <strain evidence="1">MELC-2E11</strain>
        <tissue evidence="1">Siphon/mantle</tissue>
    </source>
</reference>
<proteinExistence type="predicted"/>
<sequence length="241" mass="27342">MSALGLLIKQLPHRKLHHLEELYRITLLPNRGGGKIVVAVADNLDHNERTVDEKRTTHAMTSILVSSTSVENRISQRLGKSSRRTFDKKCLPGGSLCCLTAYKKPSQRPTPVFESSVTLDEINPVEPNAVKSARLKKLLYTFGRTSVFCDDLAEDKKSVHATEEVQQSMTTCLERGYQMFGTFVSERLIAKGDGSDPPEKNVFAPMQRSYVKTMSDMKQKKQRNKRQKSLMGQQCFKDYWQ</sequence>
<dbReference type="Proteomes" id="UP001164746">
    <property type="component" value="Chromosome 2"/>
</dbReference>